<proteinExistence type="predicted"/>
<organism evidence="1 2">
    <name type="scientific">Dubosiella muris</name>
    <dbReference type="NCBI Taxonomy" id="3038133"/>
    <lineage>
        <taxon>Bacteria</taxon>
        <taxon>Bacillati</taxon>
        <taxon>Bacillota</taxon>
        <taxon>Erysipelotrichia</taxon>
        <taxon>Erysipelotrichales</taxon>
        <taxon>Erysipelotrichaceae</taxon>
        <taxon>Dubosiella</taxon>
    </lineage>
</organism>
<gene>
    <name evidence="1" type="ORF">E5336_08075</name>
</gene>
<evidence type="ECO:0000313" key="2">
    <source>
        <dbReference type="Proteomes" id="UP000308836"/>
    </source>
</evidence>
<accession>A0AC61R5Y9</accession>
<keyword evidence="2" id="KW-1185">Reference proteome</keyword>
<evidence type="ECO:0000313" key="1">
    <source>
        <dbReference type="EMBL" id="TGY65509.1"/>
    </source>
</evidence>
<comment type="caution">
    <text evidence="1">The sequence shown here is derived from an EMBL/GenBank/DDBJ whole genome shotgun (WGS) entry which is preliminary data.</text>
</comment>
<dbReference type="Proteomes" id="UP000308836">
    <property type="component" value="Unassembled WGS sequence"/>
</dbReference>
<reference evidence="1" key="1">
    <citation type="submission" date="2019-04" db="EMBL/GenBank/DDBJ databases">
        <title>Microbes associate with the intestines of laboratory mice.</title>
        <authorList>
            <person name="Navarre W."/>
            <person name="Wong E."/>
            <person name="Huang K."/>
            <person name="Tropini C."/>
            <person name="Ng K."/>
            <person name="Yu B."/>
        </authorList>
    </citation>
    <scope>NUCLEOTIDE SEQUENCE</scope>
    <source>
        <strain evidence="1">NM09_H32</strain>
    </source>
</reference>
<name>A0AC61R5Y9_9FIRM</name>
<dbReference type="EMBL" id="SRYG01000016">
    <property type="protein sequence ID" value="TGY65509.1"/>
    <property type="molecule type" value="Genomic_DNA"/>
</dbReference>
<sequence length="504" mass="53630">MWNSIPICTSEQARLADQKAICDYGIPSLVLMERAALGCVERMQSHIHPNDTGLIVCGPGNNGADGLAIARLLSERGFFVKIVLPDSNQMSSDEKVQLHIVQKLAIEACPLSACSLEPLLHSCDYIVDAIFGSGLSRAIHGQWYETIAAINASGRPVFSIDIPSGLDGNTGIAQGIAVKAAHTFALDCVKWGEISPEGAPYCGMLHRVPIGIPSVLHEKEAKWLSKSSLCQKIPKRSPFQHKGAFGRALMIGGSPQMPGAVSMASSACFHSGIGLLSVFVPDSIQTILQTRSSLIMTIGAEASKDGFSLTAYQQLQPILSRFDVLCIGNGMGKSPSTDALLQTALSSDATVVIDADAIASAGQHPFWLDREAPVILTPHIKEMSDLTGLSMQEIKTRPYKAVTSFCAAHPNCVLVLKSCATIIGYRNQLSVLFSPNSALSKGGSGDVLAGIVTGLSGWIKDPFLAAQFGVLVHSMAAKQAANPVSFTALDLIQNLDFVFEQFIK</sequence>
<protein>
    <submittedName>
        <fullName evidence="1">NAD(P)H-hydrate dehydratase</fullName>
    </submittedName>
</protein>